<organism evidence="1">
    <name type="scientific">Timema tahoe</name>
    <dbReference type="NCBI Taxonomy" id="61484"/>
    <lineage>
        <taxon>Eukaryota</taxon>
        <taxon>Metazoa</taxon>
        <taxon>Ecdysozoa</taxon>
        <taxon>Arthropoda</taxon>
        <taxon>Hexapoda</taxon>
        <taxon>Insecta</taxon>
        <taxon>Pterygota</taxon>
        <taxon>Neoptera</taxon>
        <taxon>Polyneoptera</taxon>
        <taxon>Phasmatodea</taxon>
        <taxon>Timematodea</taxon>
        <taxon>Timematoidea</taxon>
        <taxon>Timematidae</taxon>
        <taxon>Timema</taxon>
    </lineage>
</organism>
<protein>
    <submittedName>
        <fullName evidence="1">Uncharacterized protein</fullName>
    </submittedName>
</protein>
<evidence type="ECO:0000313" key="1">
    <source>
        <dbReference type="EMBL" id="CAD7462210.1"/>
    </source>
</evidence>
<sequence>MMTLTIAPEWTDNLDLSQESSLKSGFLIGWTMQPLCAKGKCAKPSKTTQNPKASNMVELTKIYFACYTKIHKSMSDGKFSYGSKNLKEYSDYSVKKGCRLLFTLLFWRIEMLTNNQINLTTAGNLIKKKAVDKAKESMAVLEICANKVGVQPNECLAGDLACNCVMDFLVHQTQVLQTNFTFHCPPFQRNLLLSRPILRISGCIYTVHGLKTCIFTREDNSRGSPKRWETSHRDFAAILRQD</sequence>
<gene>
    <name evidence="1" type="ORF">TTEB3V08_LOCUS10104</name>
</gene>
<name>A0A7R9IPH6_9NEOP</name>
<dbReference type="AlphaFoldDB" id="A0A7R9IPH6"/>
<reference evidence="1" key="1">
    <citation type="submission" date="2020-11" db="EMBL/GenBank/DDBJ databases">
        <authorList>
            <person name="Tran Van P."/>
        </authorList>
    </citation>
    <scope>NUCLEOTIDE SEQUENCE</scope>
</reference>
<proteinExistence type="predicted"/>
<accession>A0A7R9IPH6</accession>
<dbReference type="EMBL" id="OE005747">
    <property type="protein sequence ID" value="CAD7462210.1"/>
    <property type="molecule type" value="Genomic_DNA"/>
</dbReference>